<evidence type="ECO:0000313" key="3">
    <source>
        <dbReference type="EMBL" id="GAA3702330.1"/>
    </source>
</evidence>
<sequence>MQEITNLTPPRSLCRTESPERGSVVVGLVQHRWQPDAAAVRQELSQGIARAAGHGASVVFLPELTLSRYPADTLPAGRAADTAEDLLEGPTFAFAAEQASRYGVHVHASLYQRADGPDGRGLNTAILVAPDGSLAGATHKLHIPVTAGYYEDHYFRPGPNQDLGQHDPYPVHAPESLGGLRLGLPTCWDEWFSEPARIYSLAGADALAYPTAIGSEPDHPDFDTEPLWRQTIVGNGIANGLFMIAPNRYGSEGTLTFYGSSFISDPFGRILVRAPRDASAVLVAALDLDQRRDWLTLFPFLRTRRPDTYGALTEPVAGTPVGTSGAVPAASLTAGA</sequence>
<name>A0ABP7DCA9_9MICC</name>
<accession>A0ABP7DCA9</accession>
<reference evidence="4" key="1">
    <citation type="journal article" date="2019" name="Int. J. Syst. Evol. Microbiol.">
        <title>The Global Catalogue of Microorganisms (GCM) 10K type strain sequencing project: providing services to taxonomists for standard genome sequencing and annotation.</title>
        <authorList>
            <consortium name="The Broad Institute Genomics Platform"/>
            <consortium name="The Broad Institute Genome Sequencing Center for Infectious Disease"/>
            <person name="Wu L."/>
            <person name="Ma J."/>
        </authorList>
    </citation>
    <scope>NUCLEOTIDE SEQUENCE [LARGE SCALE GENOMIC DNA]</scope>
    <source>
        <strain evidence="4">JCM 30742</strain>
    </source>
</reference>
<dbReference type="Gene3D" id="3.60.110.10">
    <property type="entry name" value="Carbon-nitrogen hydrolase"/>
    <property type="match status" value="1"/>
</dbReference>
<dbReference type="SUPFAM" id="SSF56317">
    <property type="entry name" value="Carbon-nitrogen hydrolase"/>
    <property type="match status" value="1"/>
</dbReference>
<feature type="domain" description="CN hydrolase" evidence="2">
    <location>
        <begin position="24"/>
        <end position="288"/>
    </location>
</feature>
<evidence type="ECO:0000259" key="2">
    <source>
        <dbReference type="PROSITE" id="PS50263"/>
    </source>
</evidence>
<dbReference type="PANTHER" id="PTHR43674:SF2">
    <property type="entry name" value="BETA-UREIDOPROPIONASE"/>
    <property type="match status" value="1"/>
</dbReference>
<keyword evidence="4" id="KW-1185">Reference proteome</keyword>
<comment type="caution">
    <text evidence="3">The sequence shown here is derived from an EMBL/GenBank/DDBJ whole genome shotgun (WGS) entry which is preliminary data.</text>
</comment>
<dbReference type="EMBL" id="BAABEO010000034">
    <property type="protein sequence ID" value="GAA3702330.1"/>
    <property type="molecule type" value="Genomic_DNA"/>
</dbReference>
<dbReference type="GO" id="GO:0016787">
    <property type="term" value="F:hydrolase activity"/>
    <property type="evidence" value="ECO:0007669"/>
    <property type="project" value="UniProtKB-KW"/>
</dbReference>
<dbReference type="InterPro" id="IPR036526">
    <property type="entry name" value="C-N_Hydrolase_sf"/>
</dbReference>
<dbReference type="Pfam" id="PF00795">
    <property type="entry name" value="CN_hydrolase"/>
    <property type="match status" value="1"/>
</dbReference>
<organism evidence="3 4">
    <name type="scientific">Arthrobacter ginkgonis</name>
    <dbReference type="NCBI Taxonomy" id="1630594"/>
    <lineage>
        <taxon>Bacteria</taxon>
        <taxon>Bacillati</taxon>
        <taxon>Actinomycetota</taxon>
        <taxon>Actinomycetes</taxon>
        <taxon>Micrococcales</taxon>
        <taxon>Micrococcaceae</taxon>
        <taxon>Arthrobacter</taxon>
    </lineage>
</organism>
<evidence type="ECO:0000256" key="1">
    <source>
        <dbReference type="ARBA" id="ARBA00022801"/>
    </source>
</evidence>
<dbReference type="Proteomes" id="UP001500752">
    <property type="component" value="Unassembled WGS sequence"/>
</dbReference>
<dbReference type="RefSeq" id="WP_345154230.1">
    <property type="nucleotide sequence ID" value="NZ_BAABEO010000034.1"/>
</dbReference>
<keyword evidence="1 3" id="KW-0378">Hydrolase</keyword>
<dbReference type="InterPro" id="IPR003010">
    <property type="entry name" value="C-N_Hydrolase"/>
</dbReference>
<dbReference type="PANTHER" id="PTHR43674">
    <property type="entry name" value="NITRILASE C965.09-RELATED"/>
    <property type="match status" value="1"/>
</dbReference>
<protein>
    <submittedName>
        <fullName evidence="3">Hydrolase</fullName>
    </submittedName>
</protein>
<dbReference type="InterPro" id="IPR050345">
    <property type="entry name" value="Aliph_Amidase/BUP"/>
</dbReference>
<evidence type="ECO:0000313" key="4">
    <source>
        <dbReference type="Proteomes" id="UP001500752"/>
    </source>
</evidence>
<gene>
    <name evidence="3" type="ORF">GCM10023081_43420</name>
</gene>
<proteinExistence type="predicted"/>
<dbReference type="PROSITE" id="PS50263">
    <property type="entry name" value="CN_HYDROLASE"/>
    <property type="match status" value="1"/>
</dbReference>